<evidence type="ECO:0000313" key="1">
    <source>
        <dbReference type="EMBL" id="QZE14837.1"/>
    </source>
</evidence>
<gene>
    <name evidence="1" type="ORF">K4L44_02970</name>
</gene>
<accession>A0AC61NNJ4</accession>
<reference evidence="1" key="1">
    <citation type="submission" date="2021-08" db="EMBL/GenBank/DDBJ databases">
        <title>Novel anaerobic bacterium isolated from sea squirt in East Sea, Republic of Korea.</title>
        <authorList>
            <person name="Nguyen T.H."/>
            <person name="Li Z."/>
            <person name="Lee Y.-J."/>
            <person name="Ko J."/>
            <person name="Kim S.-G."/>
        </authorList>
    </citation>
    <scope>NUCLEOTIDE SEQUENCE</scope>
    <source>
        <strain evidence="1">KCTC 25031</strain>
    </source>
</reference>
<dbReference type="EMBL" id="CP081303">
    <property type="protein sequence ID" value="QZE14837.1"/>
    <property type="molecule type" value="Genomic_DNA"/>
</dbReference>
<protein>
    <submittedName>
        <fullName evidence="1">Efflux RND transporter periplasmic adaptor subunit</fullName>
    </submittedName>
</protein>
<keyword evidence="2" id="KW-1185">Reference proteome</keyword>
<dbReference type="Proteomes" id="UP000826212">
    <property type="component" value="Chromosome"/>
</dbReference>
<organism evidence="1 2">
    <name type="scientific">Halosquirtibacter laminarini</name>
    <dbReference type="NCBI Taxonomy" id="3374600"/>
    <lineage>
        <taxon>Bacteria</taxon>
        <taxon>Pseudomonadati</taxon>
        <taxon>Bacteroidota</taxon>
        <taxon>Bacteroidia</taxon>
        <taxon>Marinilabiliales</taxon>
        <taxon>Prolixibacteraceae</taxon>
        <taxon>Halosquirtibacter</taxon>
    </lineage>
</organism>
<proteinExistence type="predicted"/>
<name>A0AC61NNJ4_9BACT</name>
<sequence>MEGIIRYIMIGIVLIAVIACSSDIVKKEDTLRRVKYKIVEAEASVKVENCYGVIKEQEQMKLSFRKPGPVLRLFKKEGEYVKKGEVLASMDDRDYKLKFQATKYKYGQLSSEVGRLKALYRSHNLADNDYEKAISGLQQLKVMLENDKNALKDMTLRAPFDGVVQKVIVHEGELVSAGMTVYSLVRSNALRVRVSVPYSIVLKSAQLKSAIATSSYYKGHSFPLSFIGSTIKPESNNLYAMWFSIKSTNKVPLVSGMNLQIALKFDVPADTYIRIPLCSCIHENSHSYVFCYRDGKVLKRTIELLDLYRDGYASVYGLSGGDTLITAGVHSLEDQMNVLLIQEDK</sequence>
<evidence type="ECO:0000313" key="2">
    <source>
        <dbReference type="Proteomes" id="UP000826212"/>
    </source>
</evidence>